<dbReference type="CDD" id="cd01991">
    <property type="entry name" value="Asn_synthase_B_C"/>
    <property type="match status" value="1"/>
</dbReference>
<dbReference type="InterPro" id="IPR001962">
    <property type="entry name" value="Asn_synthase"/>
</dbReference>
<evidence type="ECO:0000256" key="2">
    <source>
        <dbReference type="ARBA" id="ARBA00022888"/>
    </source>
</evidence>
<dbReference type="EMBL" id="PITJ01000859">
    <property type="protein sequence ID" value="TBU00920.1"/>
    <property type="molecule type" value="Genomic_DNA"/>
</dbReference>
<accession>A0A4Q9L337</accession>
<dbReference type="GO" id="GO:0006529">
    <property type="term" value="P:asparagine biosynthetic process"/>
    <property type="evidence" value="ECO:0007669"/>
    <property type="project" value="UniProtKB-KW"/>
</dbReference>
<dbReference type="InterPro" id="IPR051857">
    <property type="entry name" value="Asn_synthetase_domain"/>
</dbReference>
<evidence type="ECO:0000313" key="5">
    <source>
        <dbReference type="EMBL" id="TBU00920.1"/>
    </source>
</evidence>
<keyword evidence="1" id="KW-0028">Amino-acid biosynthesis</keyword>
<dbReference type="Pfam" id="PF00733">
    <property type="entry name" value="Asn_synthase"/>
    <property type="match status" value="1"/>
</dbReference>
<evidence type="ECO:0000313" key="6">
    <source>
        <dbReference type="Proteomes" id="UP000292362"/>
    </source>
</evidence>
<dbReference type="AlphaFoldDB" id="A0A4Q9L337"/>
<comment type="caution">
    <text evidence="5">The sequence shown here is derived from an EMBL/GenBank/DDBJ whole genome shotgun (WGS) entry which is preliminary data.</text>
</comment>
<dbReference type="GO" id="GO:0004066">
    <property type="term" value="F:asparagine synthase (glutamine-hydrolyzing) activity"/>
    <property type="evidence" value="ECO:0007669"/>
    <property type="project" value="InterPro"/>
</dbReference>
<evidence type="ECO:0000259" key="4">
    <source>
        <dbReference type="Pfam" id="PF00733"/>
    </source>
</evidence>
<proteinExistence type="predicted"/>
<dbReference type="InterPro" id="IPR014729">
    <property type="entry name" value="Rossmann-like_a/b/a_fold"/>
</dbReference>
<keyword evidence="2" id="KW-0061">Asparagine biosynthesis</keyword>
<dbReference type="PANTHER" id="PTHR45937">
    <property type="entry name" value="ASPARAGINE SYNTHETASE DOMAIN-CONTAINING PROTEIN 1"/>
    <property type="match status" value="1"/>
</dbReference>
<gene>
    <name evidence="5" type="ORF">CWI37_0859p0010</name>
</gene>
<evidence type="ECO:0000256" key="1">
    <source>
        <dbReference type="ARBA" id="ARBA00022605"/>
    </source>
</evidence>
<organism evidence="5 6">
    <name type="scientific">Hamiltosporidium tvaerminnensis</name>
    <dbReference type="NCBI Taxonomy" id="1176355"/>
    <lineage>
        <taxon>Eukaryota</taxon>
        <taxon>Fungi</taxon>
        <taxon>Fungi incertae sedis</taxon>
        <taxon>Microsporidia</taxon>
        <taxon>Dubosqiidae</taxon>
        <taxon>Hamiltosporidium</taxon>
    </lineage>
</organism>
<name>A0A4Q9L337_9MICR</name>
<dbReference type="PANTHER" id="PTHR45937:SF1">
    <property type="entry name" value="ASPARAGINE SYNTHETASE DOMAIN-CONTAINING PROTEIN 1"/>
    <property type="match status" value="1"/>
</dbReference>
<protein>
    <submittedName>
        <fullName evidence="5">Asparagine synthase</fullName>
    </submittedName>
</protein>
<dbReference type="SUPFAM" id="SSF52402">
    <property type="entry name" value="Adenine nucleotide alpha hydrolases-like"/>
    <property type="match status" value="1"/>
</dbReference>
<evidence type="ECO:0000256" key="3">
    <source>
        <dbReference type="ARBA" id="ARBA00022962"/>
    </source>
</evidence>
<keyword evidence="3" id="KW-0315">Glutamine amidotransferase</keyword>
<reference evidence="5 6" key="1">
    <citation type="submission" date="2017-12" db="EMBL/GenBank/DDBJ databases">
        <authorList>
            <person name="Pombert J.-F."/>
            <person name="Haag K.L."/>
            <person name="Ebert D."/>
        </authorList>
    </citation>
    <scope>NUCLEOTIDE SEQUENCE [LARGE SCALE GENOMIC DNA]</scope>
    <source>
        <strain evidence="5">FI-OER-3-3</strain>
    </source>
</reference>
<feature type="domain" description="Asparagine synthetase" evidence="4">
    <location>
        <begin position="256"/>
        <end position="388"/>
    </location>
</feature>
<dbReference type="VEuPathDB" id="MicrosporidiaDB:CWI37_0859p0010"/>
<dbReference type="Gene3D" id="3.40.50.620">
    <property type="entry name" value="HUPs"/>
    <property type="match status" value="1"/>
</dbReference>
<dbReference type="Proteomes" id="UP000292362">
    <property type="component" value="Unassembled WGS sequence"/>
</dbReference>
<sequence length="492" mass="57726">MFGMIMSTQDSYKETKEILNVTVFNYASIVNEKNKNNIFSYIFLKSNEYSEPIMKDYILLFNGIKYNSDISENKFVSEIIEMKIFNLNNKNCICDCDIFQDIEKYNENNYLWDKVNNNFENPKNIRFDIGLELKFIHEIYNEINKDIADYSTILFYKNFIYFFKDDIGKKSLGFSINNGITVSSFDFENEVDPSFLYIYSNTAKQLFRTKKFDFYFSILKNSTQNIFLENETNYVNIIENQLISSMRNFNIKSDCVVFFSGGIDSMILVIILNQILPENVCIYLINTSFLGDKKQFDRKMGILAFKELKSNYKNRKFIFIENNIDNENILKNIKIIKNLIFPKKTPMDLNIGMTLFFTAKEASKFSPNCFVGTGADELFGGYKKFRKDFTKLKSMIFDEVSGIWDRNLGRDDRLLSYFHIEPFFLFLDKNLIEISLQLPEDMLINQNSQIYGNKYILRKILIKHGFNRVAGLIKKAMQFGSGAYKVSSLIFK</sequence>